<feature type="domain" description="TNFR-Cys" evidence="3">
    <location>
        <begin position="67"/>
        <end position="109"/>
    </location>
</feature>
<evidence type="ECO:0000259" key="3">
    <source>
        <dbReference type="PROSITE" id="PS50050"/>
    </source>
</evidence>
<dbReference type="GO" id="GO:0046642">
    <property type="term" value="P:negative regulation of alpha-beta T cell proliferation"/>
    <property type="evidence" value="ECO:0007669"/>
    <property type="project" value="TreeGrafter"/>
</dbReference>
<dbReference type="GO" id="GO:0050830">
    <property type="term" value="P:defense response to Gram-positive bacterium"/>
    <property type="evidence" value="ECO:0007669"/>
    <property type="project" value="TreeGrafter"/>
</dbReference>
<keyword evidence="4" id="KW-1185">Reference proteome</keyword>
<dbReference type="GO" id="GO:0050829">
    <property type="term" value="P:defense response to Gram-negative bacterium"/>
    <property type="evidence" value="ECO:0007669"/>
    <property type="project" value="TreeGrafter"/>
</dbReference>
<dbReference type="Gene3D" id="2.10.50.10">
    <property type="entry name" value="Tumor Necrosis Factor Receptor, subunit A, domain 2"/>
    <property type="match status" value="3"/>
</dbReference>
<dbReference type="InterPro" id="IPR008063">
    <property type="entry name" value="Fas_rcpt"/>
</dbReference>
<keyword evidence="2" id="KW-0732">Signal</keyword>
<dbReference type="GO" id="GO:0009897">
    <property type="term" value="C:external side of plasma membrane"/>
    <property type="evidence" value="ECO:0007669"/>
    <property type="project" value="TreeGrafter"/>
</dbReference>
<reference evidence="5" key="1">
    <citation type="submission" date="2025-08" db="UniProtKB">
        <authorList>
            <consortium name="RefSeq"/>
        </authorList>
    </citation>
    <scope>IDENTIFICATION</scope>
</reference>
<evidence type="ECO:0000313" key="4">
    <source>
        <dbReference type="Proteomes" id="UP000515150"/>
    </source>
</evidence>
<feature type="repeat" description="TNFR-Cys" evidence="1">
    <location>
        <begin position="31"/>
        <end position="65"/>
    </location>
</feature>
<dbReference type="InterPro" id="IPR001368">
    <property type="entry name" value="TNFR/NGFR_Cys_rich_reg"/>
</dbReference>
<feature type="disulfide bond" evidence="1">
    <location>
        <begin position="68"/>
        <end position="83"/>
    </location>
</feature>
<keyword evidence="1" id="KW-1015">Disulfide bond</keyword>
<dbReference type="FunFam" id="2.10.50.10:FF:000007">
    <property type="entry name" value="TNF receptor superfamily member 14"/>
    <property type="match status" value="1"/>
</dbReference>
<sequence>MQMIKLSLRRRWTASPMMVLVMSVFSGHTLACHPAEYQTENGCCPMCLPGSRVTRVCTETMSTSCLPCLDGTYMNKPTGLKQCFPCTNCNEGSGLKTKTSCKITSDTVCEPLEGFYCVESSDNDCNAAKKHRSCEPGQYISKNGTASSDTECSDCRDGSFSDGSFTSCRPHTQCKTKNLQLVKAGTASADAQCSSEAVTSRNVSLILLFTASFLSSVYFV</sequence>
<dbReference type="PANTHER" id="PTHR46838:SF1">
    <property type="entry name" value="TUMOR NECROSIS FACTOR RECEPTOR SUPERFAMILY MEMBER 14"/>
    <property type="match status" value="1"/>
</dbReference>
<dbReference type="GO" id="GO:0006955">
    <property type="term" value="P:immune response"/>
    <property type="evidence" value="ECO:0007669"/>
    <property type="project" value="InterPro"/>
</dbReference>
<evidence type="ECO:0000256" key="1">
    <source>
        <dbReference type="PROSITE-ProRule" id="PRU00206"/>
    </source>
</evidence>
<feature type="disulfide bond" evidence="1">
    <location>
        <begin position="47"/>
        <end position="65"/>
    </location>
</feature>
<dbReference type="GeneID" id="114859300"/>
<dbReference type="PROSITE" id="PS00652">
    <property type="entry name" value="TNFR_NGFR_1"/>
    <property type="match status" value="2"/>
</dbReference>
<dbReference type="PANTHER" id="PTHR46838">
    <property type="entry name" value="TUMOR NECROSIS FACTOR RECEPTOR SUPERFAMILY MEMBER 14"/>
    <property type="match status" value="1"/>
</dbReference>
<evidence type="ECO:0000256" key="2">
    <source>
        <dbReference type="SAM" id="SignalP"/>
    </source>
</evidence>
<protein>
    <submittedName>
        <fullName evidence="5">Tumor necrosis factor receptor superfamily member 14-like</fullName>
    </submittedName>
</protein>
<dbReference type="GO" id="GO:0007165">
    <property type="term" value="P:signal transduction"/>
    <property type="evidence" value="ECO:0007669"/>
    <property type="project" value="InterPro"/>
</dbReference>
<feature type="repeat" description="TNFR-Cys" evidence="1">
    <location>
        <begin position="67"/>
        <end position="109"/>
    </location>
</feature>
<dbReference type="GO" id="GO:0006915">
    <property type="term" value="P:apoptotic process"/>
    <property type="evidence" value="ECO:0007669"/>
    <property type="project" value="InterPro"/>
</dbReference>
<dbReference type="CDD" id="cd13405">
    <property type="entry name" value="TNFRSF14_teleost"/>
    <property type="match status" value="1"/>
</dbReference>
<comment type="caution">
    <text evidence="1">Lacks conserved residue(s) required for the propagation of feature annotation.</text>
</comment>
<dbReference type="GO" id="GO:2000406">
    <property type="term" value="P:positive regulation of T cell migration"/>
    <property type="evidence" value="ECO:0007669"/>
    <property type="project" value="TreeGrafter"/>
</dbReference>
<feature type="signal peptide" evidence="2">
    <location>
        <begin position="1"/>
        <end position="31"/>
    </location>
</feature>
<dbReference type="AlphaFoldDB" id="A0A6P7N4K5"/>
<dbReference type="Proteomes" id="UP000515150">
    <property type="component" value="Chromosome 7"/>
</dbReference>
<dbReference type="OrthoDB" id="10031141at2759"/>
<dbReference type="SUPFAM" id="SSF57586">
    <property type="entry name" value="TNF receptor-like"/>
    <property type="match status" value="2"/>
</dbReference>
<feature type="chain" id="PRO_5027759213" evidence="2">
    <location>
        <begin position="32"/>
        <end position="220"/>
    </location>
</feature>
<dbReference type="FunFam" id="2.10.50.10:FF:000065">
    <property type="entry name" value="TNF receptor superfamily member 14"/>
    <property type="match status" value="1"/>
</dbReference>
<dbReference type="KEGG" id="bspl:114859300"/>
<dbReference type="InParanoid" id="A0A6P7N4K5"/>
<name>A0A6P7N4K5_BETSP</name>
<dbReference type="GO" id="GO:0002720">
    <property type="term" value="P:positive regulation of cytokine production involved in immune response"/>
    <property type="evidence" value="ECO:0007669"/>
    <property type="project" value="TreeGrafter"/>
</dbReference>
<dbReference type="Pfam" id="PF00020">
    <property type="entry name" value="TNFR_c6"/>
    <property type="match status" value="3"/>
</dbReference>
<proteinExistence type="predicted"/>
<dbReference type="RefSeq" id="XP_029013180.1">
    <property type="nucleotide sequence ID" value="XM_029157347.3"/>
</dbReference>
<dbReference type="PRINTS" id="PR01680">
    <property type="entry name" value="TNFACTORR6"/>
</dbReference>
<feature type="domain" description="TNFR-Cys" evidence="3">
    <location>
        <begin position="31"/>
        <end position="65"/>
    </location>
</feature>
<evidence type="ECO:0000313" key="5">
    <source>
        <dbReference type="RefSeq" id="XP_029013180.1"/>
    </source>
</evidence>
<dbReference type="GO" id="GO:0004888">
    <property type="term" value="F:transmembrane signaling receptor activity"/>
    <property type="evidence" value="ECO:0007669"/>
    <property type="project" value="InterPro"/>
</dbReference>
<dbReference type="PROSITE" id="PS50050">
    <property type="entry name" value="TNFR_NGFR_2"/>
    <property type="match status" value="2"/>
</dbReference>
<dbReference type="FunCoup" id="A0A6P7N4K5">
    <property type="interactions" value="1125"/>
</dbReference>
<organism evidence="4 5">
    <name type="scientific">Betta splendens</name>
    <name type="common">Siamese fighting fish</name>
    <dbReference type="NCBI Taxonomy" id="158456"/>
    <lineage>
        <taxon>Eukaryota</taxon>
        <taxon>Metazoa</taxon>
        <taxon>Chordata</taxon>
        <taxon>Craniata</taxon>
        <taxon>Vertebrata</taxon>
        <taxon>Euteleostomi</taxon>
        <taxon>Actinopterygii</taxon>
        <taxon>Neopterygii</taxon>
        <taxon>Teleostei</taxon>
        <taxon>Neoteleostei</taxon>
        <taxon>Acanthomorphata</taxon>
        <taxon>Anabantaria</taxon>
        <taxon>Anabantiformes</taxon>
        <taxon>Anabantoidei</taxon>
        <taxon>Osphronemidae</taxon>
        <taxon>Betta</taxon>
    </lineage>
</organism>
<accession>A0A6P7N4K5</accession>
<gene>
    <name evidence="5" type="primary">LOC114859300</name>
</gene>
<dbReference type="SMART" id="SM00208">
    <property type="entry name" value="TNFR"/>
    <property type="match status" value="4"/>
</dbReference>
<feature type="disulfide bond" evidence="1">
    <location>
        <begin position="44"/>
        <end position="57"/>
    </location>
</feature>